<organism evidence="2 3">
    <name type="scientific">Micromonospora haikouensis</name>
    <dbReference type="NCBI Taxonomy" id="686309"/>
    <lineage>
        <taxon>Bacteria</taxon>
        <taxon>Bacillati</taxon>
        <taxon>Actinomycetota</taxon>
        <taxon>Actinomycetes</taxon>
        <taxon>Micromonosporales</taxon>
        <taxon>Micromonosporaceae</taxon>
        <taxon>Micromonospora</taxon>
    </lineage>
</organism>
<evidence type="ECO:0000313" key="3">
    <source>
        <dbReference type="Proteomes" id="UP000199375"/>
    </source>
</evidence>
<gene>
    <name evidence="2" type="ORF">GA0070558_15521</name>
</gene>
<feature type="domain" description="Schlafen AlbA-2" evidence="1">
    <location>
        <begin position="29"/>
        <end position="161"/>
    </location>
</feature>
<sequence>MDPVPAADGRVDRERLDELLALQTEFDGLDFKQERSLAKGTKGRLEFVKDCAAMLSRPQGGYLVIGVDGAGVPSGAAIEAADYDASRLHDLLTKHLEGQVSVSSSVHTVDGNTVVLVCLRRRDDGLFPVVKADFVANDGGTPTIVLRGGDVYVREGTKTRKWRSADLSGLIAPHVAMVRQEERARLAELMDALRREYQGLALAAGPAAALTWQIGQEQFDTAVTEAIRRSDTSALRLLVLGLQRDGLGLLAQGAAAAGEDLLQLLDRATAVAAIAVTLSNEQLADDVVTMLTRLYHRLYVNGEALTNTAADRGLAIAARILAVIALAVRLDQWWVIRKLALRPAGDTIAYVSWLRHAQVQAARRHVVLTNTAAEPVGGGLVAAARQLISTLPALRPDLPGHLVDNLPLGTPPAPGDPVIDSVCQADLLWCVAAALDTPPQRTRYQFYPSFAWLYEHRIAPMVHRLRTDENLTKDVYPGRAIDEVRRALDEVLELAAQEGGRLGHFW</sequence>
<name>A0A1C4YLZ1_9ACTN</name>
<evidence type="ECO:0000259" key="1">
    <source>
        <dbReference type="Pfam" id="PF04326"/>
    </source>
</evidence>
<dbReference type="GO" id="GO:0003677">
    <property type="term" value="F:DNA binding"/>
    <property type="evidence" value="ECO:0007669"/>
    <property type="project" value="UniProtKB-KW"/>
</dbReference>
<dbReference type="Gene3D" id="3.30.950.30">
    <property type="entry name" value="Schlafen, AAA domain"/>
    <property type="match status" value="1"/>
</dbReference>
<evidence type="ECO:0000313" key="2">
    <source>
        <dbReference type="EMBL" id="SCF21783.1"/>
    </source>
</evidence>
<dbReference type="Proteomes" id="UP000199375">
    <property type="component" value="Unassembled WGS sequence"/>
</dbReference>
<dbReference type="RefSeq" id="WP_176734465.1">
    <property type="nucleotide sequence ID" value="NZ_FMCW01000055.1"/>
</dbReference>
<dbReference type="InterPro" id="IPR038461">
    <property type="entry name" value="Schlafen_AlbA_2_dom_sf"/>
</dbReference>
<dbReference type="AlphaFoldDB" id="A0A1C4YLZ1"/>
<reference evidence="2 3" key="1">
    <citation type="submission" date="2016-06" db="EMBL/GenBank/DDBJ databases">
        <authorList>
            <person name="Kjaerup R.B."/>
            <person name="Dalgaard T.S."/>
            <person name="Juul-Madsen H.R."/>
        </authorList>
    </citation>
    <scope>NUCLEOTIDE SEQUENCE [LARGE SCALE GENOMIC DNA]</scope>
    <source>
        <strain evidence="2 3">DSM 45626</strain>
    </source>
</reference>
<protein>
    <submittedName>
        <fullName evidence="2">Putative DNA-binding domain-containing protein</fullName>
    </submittedName>
</protein>
<proteinExistence type="predicted"/>
<dbReference type="EMBL" id="FMCW01000055">
    <property type="protein sequence ID" value="SCF21783.1"/>
    <property type="molecule type" value="Genomic_DNA"/>
</dbReference>
<dbReference type="Pfam" id="PF04326">
    <property type="entry name" value="SLFN_AlbA_2"/>
    <property type="match status" value="1"/>
</dbReference>
<accession>A0A1C4YLZ1</accession>
<keyword evidence="2" id="KW-0238">DNA-binding</keyword>
<dbReference type="InterPro" id="IPR007421">
    <property type="entry name" value="Schlafen_AlbA_2_dom"/>
</dbReference>